<reference evidence="1" key="1">
    <citation type="journal article" date="2015" name="Nature">
        <title>Complex archaea that bridge the gap between prokaryotes and eukaryotes.</title>
        <authorList>
            <person name="Spang A."/>
            <person name="Saw J.H."/>
            <person name="Jorgensen S.L."/>
            <person name="Zaremba-Niedzwiedzka K."/>
            <person name="Martijn J."/>
            <person name="Lind A.E."/>
            <person name="van Eijk R."/>
            <person name="Schleper C."/>
            <person name="Guy L."/>
            <person name="Ettema T.J."/>
        </authorList>
    </citation>
    <scope>NUCLEOTIDE SEQUENCE</scope>
</reference>
<evidence type="ECO:0000313" key="1">
    <source>
        <dbReference type="EMBL" id="KKM19820.1"/>
    </source>
</evidence>
<sequence length="69" mass="7615">MAVTEKDIRRVVVSLTKQEIISMLGGKALELEIIDFTPDRIEIQKSSIVGKSFDITFEIDTSASESLNG</sequence>
<accession>A0A0F9KWX7</accession>
<dbReference type="EMBL" id="LAZR01013901">
    <property type="protein sequence ID" value="KKM19820.1"/>
    <property type="molecule type" value="Genomic_DNA"/>
</dbReference>
<comment type="caution">
    <text evidence="1">The sequence shown here is derived from an EMBL/GenBank/DDBJ whole genome shotgun (WGS) entry which is preliminary data.</text>
</comment>
<dbReference type="AlphaFoldDB" id="A0A0F9KWX7"/>
<organism evidence="1">
    <name type="scientific">marine sediment metagenome</name>
    <dbReference type="NCBI Taxonomy" id="412755"/>
    <lineage>
        <taxon>unclassified sequences</taxon>
        <taxon>metagenomes</taxon>
        <taxon>ecological metagenomes</taxon>
    </lineage>
</organism>
<proteinExistence type="predicted"/>
<gene>
    <name evidence="1" type="ORF">LCGC14_1651780</name>
</gene>
<protein>
    <submittedName>
        <fullName evidence="1">Uncharacterized protein</fullName>
    </submittedName>
</protein>
<name>A0A0F9KWX7_9ZZZZ</name>